<accession>A0A2U1PMV8</accession>
<evidence type="ECO:0000313" key="1">
    <source>
        <dbReference type="EMBL" id="PWA87052.1"/>
    </source>
</evidence>
<comment type="caution">
    <text evidence="1">The sequence shown here is derived from an EMBL/GenBank/DDBJ whole genome shotgun (WGS) entry which is preliminary data.</text>
</comment>
<dbReference type="AlphaFoldDB" id="A0A2U1PMV8"/>
<dbReference type="Proteomes" id="UP000245207">
    <property type="component" value="Unassembled WGS sequence"/>
</dbReference>
<evidence type="ECO:0000313" key="2">
    <source>
        <dbReference type="Proteomes" id="UP000245207"/>
    </source>
</evidence>
<organism evidence="1 2">
    <name type="scientific">Artemisia annua</name>
    <name type="common">Sweet wormwood</name>
    <dbReference type="NCBI Taxonomy" id="35608"/>
    <lineage>
        <taxon>Eukaryota</taxon>
        <taxon>Viridiplantae</taxon>
        <taxon>Streptophyta</taxon>
        <taxon>Embryophyta</taxon>
        <taxon>Tracheophyta</taxon>
        <taxon>Spermatophyta</taxon>
        <taxon>Magnoliopsida</taxon>
        <taxon>eudicotyledons</taxon>
        <taxon>Gunneridae</taxon>
        <taxon>Pentapetalae</taxon>
        <taxon>asterids</taxon>
        <taxon>campanulids</taxon>
        <taxon>Asterales</taxon>
        <taxon>Asteraceae</taxon>
        <taxon>Asteroideae</taxon>
        <taxon>Anthemideae</taxon>
        <taxon>Artemisiinae</taxon>
        <taxon>Artemisia</taxon>
    </lineage>
</organism>
<keyword evidence="2" id="KW-1185">Reference proteome</keyword>
<name>A0A2U1PMV8_ARTAN</name>
<proteinExistence type="predicted"/>
<gene>
    <name evidence="1" type="ORF">CTI12_AA136270</name>
</gene>
<dbReference type="EMBL" id="PKPP01000955">
    <property type="protein sequence ID" value="PWA87052.1"/>
    <property type="molecule type" value="Genomic_DNA"/>
</dbReference>
<protein>
    <submittedName>
        <fullName evidence="1">Uncharacterized protein</fullName>
    </submittedName>
</protein>
<sequence>MTTVIKIFNASATPKTFNIKKISPKPTKFICFPTQKINRKKVSRVVAVANSDDAVTPSKV</sequence>
<reference evidence="1 2" key="1">
    <citation type="journal article" date="2018" name="Mol. Plant">
        <title>The genome of Artemisia annua provides insight into the evolution of Asteraceae family and artemisinin biosynthesis.</title>
        <authorList>
            <person name="Shen Q."/>
            <person name="Zhang L."/>
            <person name="Liao Z."/>
            <person name="Wang S."/>
            <person name="Yan T."/>
            <person name="Shi P."/>
            <person name="Liu M."/>
            <person name="Fu X."/>
            <person name="Pan Q."/>
            <person name="Wang Y."/>
            <person name="Lv Z."/>
            <person name="Lu X."/>
            <person name="Zhang F."/>
            <person name="Jiang W."/>
            <person name="Ma Y."/>
            <person name="Chen M."/>
            <person name="Hao X."/>
            <person name="Li L."/>
            <person name="Tang Y."/>
            <person name="Lv G."/>
            <person name="Zhou Y."/>
            <person name="Sun X."/>
            <person name="Brodelius P.E."/>
            <person name="Rose J.K.C."/>
            <person name="Tang K."/>
        </authorList>
    </citation>
    <scope>NUCLEOTIDE SEQUENCE [LARGE SCALE GENOMIC DNA]</scope>
    <source>
        <strain evidence="2">cv. Huhao1</strain>
        <tissue evidence="1">Leaf</tissue>
    </source>
</reference>